<reference evidence="2" key="2">
    <citation type="submission" date="2020-05" db="UniProtKB">
        <authorList>
            <consortium name="EnsemblMetazoa"/>
        </authorList>
    </citation>
    <scope>IDENTIFICATION</scope>
    <source>
        <strain evidence="2">maculatus3</strain>
    </source>
</reference>
<feature type="compositionally biased region" description="Polar residues" evidence="1">
    <location>
        <begin position="110"/>
        <end position="127"/>
    </location>
</feature>
<accession>A0A182T082</accession>
<reference evidence="3" key="1">
    <citation type="submission" date="2013-09" db="EMBL/GenBank/DDBJ databases">
        <title>The Genome Sequence of Anopheles maculatus species B.</title>
        <authorList>
            <consortium name="The Broad Institute Genomics Platform"/>
            <person name="Neafsey D.E."/>
            <person name="Besansky N."/>
            <person name="Howell P."/>
            <person name="Walton C."/>
            <person name="Young S.K."/>
            <person name="Zeng Q."/>
            <person name="Gargeya S."/>
            <person name="Fitzgerald M."/>
            <person name="Haas B."/>
            <person name="Abouelleil A."/>
            <person name="Allen A.W."/>
            <person name="Alvarado L."/>
            <person name="Arachchi H.M."/>
            <person name="Berlin A.M."/>
            <person name="Chapman S.B."/>
            <person name="Gainer-Dewar J."/>
            <person name="Goldberg J."/>
            <person name="Griggs A."/>
            <person name="Gujja S."/>
            <person name="Hansen M."/>
            <person name="Howarth C."/>
            <person name="Imamovic A."/>
            <person name="Ireland A."/>
            <person name="Larimer J."/>
            <person name="McCowan C."/>
            <person name="Murphy C."/>
            <person name="Pearson M."/>
            <person name="Poon T.W."/>
            <person name="Priest M."/>
            <person name="Roberts A."/>
            <person name="Saif S."/>
            <person name="Shea T."/>
            <person name="Sisk P."/>
            <person name="Sykes S."/>
            <person name="Wortman J."/>
            <person name="Nusbaum C."/>
            <person name="Birren B."/>
        </authorList>
    </citation>
    <scope>NUCLEOTIDE SEQUENCE [LARGE SCALE GENOMIC DNA]</scope>
    <source>
        <strain evidence="3">maculatus3</strain>
    </source>
</reference>
<feature type="region of interest" description="Disordered" evidence="1">
    <location>
        <begin position="15"/>
        <end position="127"/>
    </location>
</feature>
<dbReference type="AlphaFoldDB" id="A0A182T082"/>
<dbReference type="VEuPathDB" id="VectorBase:AMAM016961"/>
<feature type="compositionally biased region" description="Polar residues" evidence="1">
    <location>
        <begin position="28"/>
        <end position="39"/>
    </location>
</feature>
<dbReference type="Proteomes" id="UP000075901">
    <property type="component" value="Unassembled WGS sequence"/>
</dbReference>
<sequence length="127" mass="14640">MKYVIHCSTAISVLTRPKDHSPPRRQQPAWTRSCSTQTRKIWPVCHRAVSHSSTSRKGRSARSSRRTIRIRFSRRAKKPNPNRRSRVRAFRSTRRRTGSTRMRTASASSGNTFRSTKVTAHPSTRHS</sequence>
<proteinExistence type="predicted"/>
<keyword evidence="3" id="KW-1185">Reference proteome</keyword>
<evidence type="ECO:0000313" key="2">
    <source>
        <dbReference type="EnsemblMetazoa" id="AMAM016961-PA"/>
    </source>
</evidence>
<protein>
    <submittedName>
        <fullName evidence="2">Uncharacterized protein</fullName>
    </submittedName>
</protein>
<organism evidence="2 3">
    <name type="scientific">Anopheles maculatus</name>
    <dbReference type="NCBI Taxonomy" id="74869"/>
    <lineage>
        <taxon>Eukaryota</taxon>
        <taxon>Metazoa</taxon>
        <taxon>Ecdysozoa</taxon>
        <taxon>Arthropoda</taxon>
        <taxon>Hexapoda</taxon>
        <taxon>Insecta</taxon>
        <taxon>Pterygota</taxon>
        <taxon>Neoptera</taxon>
        <taxon>Endopterygota</taxon>
        <taxon>Diptera</taxon>
        <taxon>Nematocera</taxon>
        <taxon>Culicoidea</taxon>
        <taxon>Culicidae</taxon>
        <taxon>Anophelinae</taxon>
        <taxon>Anopheles</taxon>
        <taxon>Anopheles maculatus group</taxon>
    </lineage>
</organism>
<evidence type="ECO:0000256" key="1">
    <source>
        <dbReference type="SAM" id="MobiDB-lite"/>
    </source>
</evidence>
<dbReference type="EnsemblMetazoa" id="AMAM016961-RA">
    <property type="protein sequence ID" value="AMAM016961-PA"/>
    <property type="gene ID" value="AMAM016961"/>
</dbReference>
<feature type="compositionally biased region" description="Basic residues" evidence="1">
    <location>
        <begin position="54"/>
        <end position="98"/>
    </location>
</feature>
<evidence type="ECO:0000313" key="3">
    <source>
        <dbReference type="Proteomes" id="UP000075901"/>
    </source>
</evidence>
<feature type="compositionally biased region" description="Low complexity" evidence="1">
    <location>
        <begin position="99"/>
        <end position="109"/>
    </location>
</feature>
<name>A0A182T082_9DIPT</name>